<dbReference type="Proteomes" id="UP000294498">
    <property type="component" value="Unassembled WGS sequence"/>
</dbReference>
<accession>A0A4R8DGX2</accession>
<dbReference type="EMBL" id="SODV01000002">
    <property type="protein sequence ID" value="TDW96638.1"/>
    <property type="molecule type" value="Genomic_DNA"/>
</dbReference>
<comment type="caution">
    <text evidence="1">The sequence shown here is derived from an EMBL/GenBank/DDBJ whole genome shotgun (WGS) entry which is preliminary data.</text>
</comment>
<name>A0A4R8DGX2_9BACT</name>
<keyword evidence="2" id="KW-1185">Reference proteome</keyword>
<dbReference type="AlphaFoldDB" id="A0A4R8DGX2"/>
<gene>
    <name evidence="1" type="ORF">EDB95_4472</name>
</gene>
<dbReference type="RefSeq" id="WP_133997430.1">
    <property type="nucleotide sequence ID" value="NZ_SODV01000002.1"/>
</dbReference>
<protein>
    <recommendedName>
        <fullName evidence="3">FkbM family methyltransferase</fullName>
    </recommendedName>
</protein>
<organism evidence="1 2">
    <name type="scientific">Dinghuibacter silviterrae</name>
    <dbReference type="NCBI Taxonomy" id="1539049"/>
    <lineage>
        <taxon>Bacteria</taxon>
        <taxon>Pseudomonadati</taxon>
        <taxon>Bacteroidota</taxon>
        <taxon>Chitinophagia</taxon>
        <taxon>Chitinophagales</taxon>
        <taxon>Chitinophagaceae</taxon>
        <taxon>Dinghuibacter</taxon>
    </lineage>
</organism>
<proteinExistence type="predicted"/>
<sequence>MTHYDPELIHPYATTDLMRFGQDQDGGYVINRCILGPTKVLVGLGINADWSFEEDFARKAGDDLLVHGYDFSVSRDIFHKEYISRVLYLFSIKFLLRLLKSPAEAPALWKLVYGYARNARKTDRTFPQFFDGVRHRFFQLGVSNTREGVFVPFDDVVAQLPAGLPDQSVFLKIDIELSEFRIMDDVLRHGRLLSGMAIEFHDLDILWDSFARIMREAGREFVLTHVHGNNYTGLIPGTGIPKALEVTFVHKSLLPANLSPFKGEYPLPGLDHPNEPGKADIPLRFQ</sequence>
<evidence type="ECO:0008006" key="3">
    <source>
        <dbReference type="Google" id="ProtNLM"/>
    </source>
</evidence>
<dbReference type="OrthoDB" id="6310850at2"/>
<evidence type="ECO:0000313" key="1">
    <source>
        <dbReference type="EMBL" id="TDW96638.1"/>
    </source>
</evidence>
<evidence type="ECO:0000313" key="2">
    <source>
        <dbReference type="Proteomes" id="UP000294498"/>
    </source>
</evidence>
<reference evidence="1 2" key="1">
    <citation type="submission" date="2019-03" db="EMBL/GenBank/DDBJ databases">
        <title>Genomic Encyclopedia of Type Strains, Phase IV (KMG-IV): sequencing the most valuable type-strain genomes for metagenomic binning, comparative biology and taxonomic classification.</title>
        <authorList>
            <person name="Goeker M."/>
        </authorList>
    </citation>
    <scope>NUCLEOTIDE SEQUENCE [LARGE SCALE GENOMIC DNA]</scope>
    <source>
        <strain evidence="1 2">DSM 100059</strain>
    </source>
</reference>